<keyword evidence="3" id="KW-1185">Reference proteome</keyword>
<gene>
    <name evidence="2" type="ORF">AC578_8199</name>
</gene>
<dbReference type="EMBL" id="LFZN01000064">
    <property type="protein sequence ID" value="KXT00985.1"/>
    <property type="molecule type" value="Genomic_DNA"/>
</dbReference>
<feature type="compositionally biased region" description="Low complexity" evidence="1">
    <location>
        <begin position="172"/>
        <end position="181"/>
    </location>
</feature>
<feature type="compositionally biased region" description="Polar residues" evidence="1">
    <location>
        <begin position="216"/>
        <end position="227"/>
    </location>
</feature>
<dbReference type="AlphaFoldDB" id="A0A139HET4"/>
<dbReference type="OrthoDB" id="3650843at2759"/>
<feature type="region of interest" description="Disordered" evidence="1">
    <location>
        <begin position="154"/>
        <end position="227"/>
    </location>
</feature>
<dbReference type="Proteomes" id="UP000070133">
    <property type="component" value="Unassembled WGS sequence"/>
</dbReference>
<accession>A0A139HET4</accession>
<name>A0A139HET4_9PEZI</name>
<reference evidence="2 3" key="1">
    <citation type="submission" date="2015-07" db="EMBL/GenBank/DDBJ databases">
        <title>Comparative genomics of the Sigatoka disease complex on banana suggests a link between parallel evolutionary changes in Pseudocercospora fijiensis and Pseudocercospora eumusae and increased virulence on the banana host.</title>
        <authorList>
            <person name="Chang T.-C."/>
            <person name="Salvucci A."/>
            <person name="Crous P.W."/>
            <person name="Stergiopoulos I."/>
        </authorList>
    </citation>
    <scope>NUCLEOTIDE SEQUENCE [LARGE SCALE GENOMIC DNA]</scope>
    <source>
        <strain evidence="2 3">CBS 114824</strain>
    </source>
</reference>
<proteinExistence type="predicted"/>
<evidence type="ECO:0000313" key="2">
    <source>
        <dbReference type="EMBL" id="KXT00985.1"/>
    </source>
</evidence>
<comment type="caution">
    <text evidence="2">The sequence shown here is derived from an EMBL/GenBank/DDBJ whole genome shotgun (WGS) entry which is preliminary data.</text>
</comment>
<protein>
    <submittedName>
        <fullName evidence="2">Uncharacterized protein</fullName>
    </submittedName>
</protein>
<organism evidence="2 3">
    <name type="scientific">Pseudocercospora eumusae</name>
    <dbReference type="NCBI Taxonomy" id="321146"/>
    <lineage>
        <taxon>Eukaryota</taxon>
        <taxon>Fungi</taxon>
        <taxon>Dikarya</taxon>
        <taxon>Ascomycota</taxon>
        <taxon>Pezizomycotina</taxon>
        <taxon>Dothideomycetes</taxon>
        <taxon>Dothideomycetidae</taxon>
        <taxon>Mycosphaerellales</taxon>
        <taxon>Mycosphaerellaceae</taxon>
        <taxon>Pseudocercospora</taxon>
    </lineage>
</organism>
<evidence type="ECO:0000313" key="3">
    <source>
        <dbReference type="Proteomes" id="UP000070133"/>
    </source>
</evidence>
<evidence type="ECO:0000256" key="1">
    <source>
        <dbReference type="SAM" id="MobiDB-lite"/>
    </source>
</evidence>
<sequence length="652" mass="73579">MAAAVDNPFDQLQSCPRDTRLKVFHQLWREGHIKQNGFTLYRYHVIPAILEEQRALHEGAMSLHYAEIRAGLRWSCTTEQQESFWRRQTQELLSGSIVPLQPETFKTFLQGRYRVFHEKSPELSCDAQKSGEGVDTSGIDTQASAQQAMRTLYSEDNPGIDDTSVSNRDTIAPADPDSCPSISPPDAPSSPKTVGEAFVHDHDSRSSAPDLEAPLTPSTHAEVSTPTSVQVAGTGLVIEEPASLSPMVFPAHKLRARKASKPPTSATSSLERTLQALNRLTPGTGSWQVSCTSLDAIIDKSGFTLFEYHIKALARRGCQAAVEADTEPGRFSKVWRSMLDHERDEWRGDTTRLKNGLQNQPQKELLNHFNITRVSNRLRRYQARVIGSLHAYLRDNSAAPFQLDRTSIVDVLLGTSPKGIETEVVIYAIRRSIVHRGLLEPGLHLWFRYQGTSFSYDGRSNDEDDGMTRLRNVVWRGLTPDDAAIDCQNPIVAMNAMLKPLVYLNRDNSAFADMENVEMDDAEIVGYIRHTRKSLQWAQDVIKRRYPLRPTHKELIVEAIMNTLRARRPKDDLSAESRPEEWSLESNTGGLAAKLLRCFDREGLDSRAYEDLMEQTMWAFFQVDPWLAARIDPSGKRHRERAVLPQYRGKCE</sequence>